<evidence type="ECO:0000313" key="1">
    <source>
        <dbReference type="EMBL" id="ACT94376.1"/>
    </source>
</evidence>
<gene>
    <name evidence="1" type="ordered locus">Dfer_3163</name>
</gene>
<dbReference type="OrthoDB" id="1343312at2"/>
<dbReference type="HOGENOM" id="CLU_141543_0_0_10"/>
<dbReference type="InterPro" id="IPR053865">
    <property type="entry name" value="DUF6934"/>
</dbReference>
<name>C6W798_DYAFD</name>
<organism evidence="1 2">
    <name type="scientific">Dyadobacter fermentans (strain ATCC 700827 / DSM 18053 / CIP 107007 / KCTC 52180 / NS114)</name>
    <dbReference type="NCBI Taxonomy" id="471854"/>
    <lineage>
        <taxon>Bacteria</taxon>
        <taxon>Pseudomonadati</taxon>
        <taxon>Bacteroidota</taxon>
        <taxon>Cytophagia</taxon>
        <taxon>Cytophagales</taxon>
        <taxon>Spirosomataceae</taxon>
        <taxon>Dyadobacter</taxon>
    </lineage>
</organism>
<reference evidence="1 2" key="1">
    <citation type="journal article" date="2009" name="Stand. Genomic Sci.">
        <title>Complete genome sequence of Dyadobacter fermentans type strain (NS114).</title>
        <authorList>
            <person name="Lang E."/>
            <person name="Lapidus A."/>
            <person name="Chertkov O."/>
            <person name="Brettin T."/>
            <person name="Detter J.C."/>
            <person name="Han C."/>
            <person name="Copeland A."/>
            <person name="Glavina Del Rio T."/>
            <person name="Nolan M."/>
            <person name="Chen F."/>
            <person name="Lucas S."/>
            <person name="Tice H."/>
            <person name="Cheng J.F."/>
            <person name="Land M."/>
            <person name="Hauser L."/>
            <person name="Chang Y.J."/>
            <person name="Jeffries C.D."/>
            <person name="Kopitz M."/>
            <person name="Bruce D."/>
            <person name="Goodwin L."/>
            <person name="Pitluck S."/>
            <person name="Ovchinnikova G."/>
            <person name="Pati A."/>
            <person name="Ivanova N."/>
            <person name="Mavrommatis K."/>
            <person name="Chen A."/>
            <person name="Palaniappan K."/>
            <person name="Chain P."/>
            <person name="Bristow J."/>
            <person name="Eisen J.A."/>
            <person name="Markowitz V."/>
            <person name="Hugenholtz P."/>
            <person name="Goker M."/>
            <person name="Rohde M."/>
            <person name="Kyrpides N.C."/>
            <person name="Klenk H.P."/>
        </authorList>
    </citation>
    <scope>NUCLEOTIDE SEQUENCE [LARGE SCALE GENOMIC DNA]</scope>
    <source>
        <strain evidence="2">ATCC 700827 / DSM 18053 / CIP 107007 / KCTC 52180 / NS114</strain>
    </source>
</reference>
<evidence type="ECO:0000313" key="2">
    <source>
        <dbReference type="Proteomes" id="UP000002011"/>
    </source>
</evidence>
<dbReference type="Pfam" id="PF22028">
    <property type="entry name" value="DUF6934"/>
    <property type="match status" value="1"/>
</dbReference>
<sequence length="153" mass="17814">MDLEFYPFQTDDDRLYFEFLNVRNERLIRKSVIFTEFPQRNRVFNLALVDILPNGDISDSASGDNSLDLKKVMATVAECIRLFLDKRPDAEIQIQANTPAKNRLYRIIIGRELSNIEKYYEIYGSNGAFAEPFAANRVYMVYTLKLRPNEDSN</sequence>
<dbReference type="EMBL" id="CP001619">
    <property type="protein sequence ID" value="ACT94376.1"/>
    <property type="molecule type" value="Genomic_DNA"/>
</dbReference>
<protein>
    <submittedName>
        <fullName evidence="1">Uncharacterized protein</fullName>
    </submittedName>
</protein>
<dbReference type="RefSeq" id="WP_015812621.1">
    <property type="nucleotide sequence ID" value="NC_013037.1"/>
</dbReference>
<accession>C6W798</accession>
<proteinExistence type="predicted"/>
<keyword evidence="2" id="KW-1185">Reference proteome</keyword>
<dbReference type="KEGG" id="dfe:Dfer_3163"/>
<dbReference type="AlphaFoldDB" id="C6W798"/>
<dbReference type="Proteomes" id="UP000002011">
    <property type="component" value="Chromosome"/>
</dbReference>